<dbReference type="AlphaFoldDB" id="A0A6V8PIV4"/>
<evidence type="ECO:0008006" key="3">
    <source>
        <dbReference type="Google" id="ProtNLM"/>
    </source>
</evidence>
<organism evidence="1 2">
    <name type="scientific">Candidatus Hakubella thermalkaliphila</name>
    <dbReference type="NCBI Taxonomy" id="2754717"/>
    <lineage>
        <taxon>Bacteria</taxon>
        <taxon>Bacillati</taxon>
        <taxon>Actinomycetota</taxon>
        <taxon>Actinomycetota incertae sedis</taxon>
        <taxon>Candidatus Hakubellales</taxon>
        <taxon>Candidatus Hakubellaceae</taxon>
        <taxon>Candidatus Hakubella</taxon>
    </lineage>
</organism>
<sequence length="31" mass="3335">MKQLGVLACVIFLLVVGLVVGCAPAPYLKYR</sequence>
<dbReference type="Proteomes" id="UP000568877">
    <property type="component" value="Unassembled WGS sequence"/>
</dbReference>
<dbReference type="EMBL" id="BLSA01000046">
    <property type="protein sequence ID" value="GFP32233.1"/>
    <property type="molecule type" value="Genomic_DNA"/>
</dbReference>
<evidence type="ECO:0000313" key="2">
    <source>
        <dbReference type="Proteomes" id="UP000568877"/>
    </source>
</evidence>
<name>A0A6V8PIV4_9ACTN</name>
<comment type="caution">
    <text evidence="1">The sequence shown here is derived from an EMBL/GenBank/DDBJ whole genome shotgun (WGS) entry which is preliminary data.</text>
</comment>
<gene>
    <name evidence="1" type="ORF">HKBW3S42_00539</name>
</gene>
<proteinExistence type="predicted"/>
<reference evidence="1 2" key="1">
    <citation type="journal article" date="2020" name="Front. Microbiol.">
        <title>Single-cell genomics of novel Actinobacteria with the Wood-Ljungdahl pathway discovered in a serpentinizing system.</title>
        <authorList>
            <person name="Merino N."/>
            <person name="Kawai M."/>
            <person name="Boyd E.S."/>
            <person name="Colman D.R."/>
            <person name="McGlynn S.E."/>
            <person name="Nealson K.H."/>
            <person name="Kurokawa K."/>
            <person name="Hongoh Y."/>
        </authorList>
    </citation>
    <scope>NUCLEOTIDE SEQUENCE [LARGE SCALE GENOMIC DNA]</scope>
    <source>
        <strain evidence="1 2">S42</strain>
    </source>
</reference>
<protein>
    <recommendedName>
        <fullName evidence="3">Lipoprotein</fullName>
    </recommendedName>
</protein>
<accession>A0A6V8PIV4</accession>
<dbReference type="PROSITE" id="PS51257">
    <property type="entry name" value="PROKAR_LIPOPROTEIN"/>
    <property type="match status" value="1"/>
</dbReference>
<evidence type="ECO:0000313" key="1">
    <source>
        <dbReference type="EMBL" id="GFP32233.1"/>
    </source>
</evidence>